<evidence type="ECO:0000313" key="1">
    <source>
        <dbReference type="EMBL" id="CAI2162623.1"/>
    </source>
</evidence>
<dbReference type="Proteomes" id="UP001153678">
    <property type="component" value="Unassembled WGS sequence"/>
</dbReference>
<sequence>MFLIYYEDSEGSSTLYSELLSGGFMLGFDQFLYLFTRLQDTN</sequence>
<evidence type="ECO:0000313" key="2">
    <source>
        <dbReference type="Proteomes" id="UP001153678"/>
    </source>
</evidence>
<keyword evidence="2" id="KW-1185">Reference proteome</keyword>
<protein>
    <submittedName>
        <fullName evidence="1">2827_t:CDS:1</fullName>
    </submittedName>
</protein>
<name>A0A9W4WTK7_9GLOM</name>
<comment type="caution">
    <text evidence="1">The sequence shown here is derived from an EMBL/GenBank/DDBJ whole genome shotgun (WGS) entry which is preliminary data.</text>
</comment>
<proteinExistence type="predicted"/>
<dbReference type="AlphaFoldDB" id="A0A9W4WTK7"/>
<feature type="non-terminal residue" evidence="1">
    <location>
        <position position="1"/>
    </location>
</feature>
<gene>
    <name evidence="1" type="ORF">FWILDA_LOCUS652</name>
</gene>
<reference evidence="1" key="1">
    <citation type="submission" date="2022-08" db="EMBL/GenBank/DDBJ databases">
        <authorList>
            <person name="Kallberg Y."/>
            <person name="Tangrot J."/>
            <person name="Rosling A."/>
        </authorList>
    </citation>
    <scope>NUCLEOTIDE SEQUENCE</scope>
    <source>
        <strain evidence="1">Wild A</strain>
    </source>
</reference>
<dbReference type="EMBL" id="CAMKVN010000045">
    <property type="protein sequence ID" value="CAI2162623.1"/>
    <property type="molecule type" value="Genomic_DNA"/>
</dbReference>
<organism evidence="1 2">
    <name type="scientific">Funneliformis geosporum</name>
    <dbReference type="NCBI Taxonomy" id="1117311"/>
    <lineage>
        <taxon>Eukaryota</taxon>
        <taxon>Fungi</taxon>
        <taxon>Fungi incertae sedis</taxon>
        <taxon>Mucoromycota</taxon>
        <taxon>Glomeromycotina</taxon>
        <taxon>Glomeromycetes</taxon>
        <taxon>Glomerales</taxon>
        <taxon>Glomeraceae</taxon>
        <taxon>Funneliformis</taxon>
    </lineage>
</organism>
<accession>A0A9W4WTK7</accession>